<sequence length="146" mass="16051">MPRRYISAEDDRSGTATGYAIDGALALQEVRRPPELRHTVEATLRLVAEVLAGMRPVRQLTSRALPEVCLAVAAHQVPLAAGVRIVPPRILTSWLQQPVPNAVETGAVVVIDGRVRALALRLEHRRGRWRCVTVETADRGRPQAFP</sequence>
<keyword evidence="2" id="KW-1185">Reference proteome</keyword>
<comment type="caution">
    <text evidence="1">The sequence shown here is derived from an EMBL/GenBank/DDBJ whole genome shotgun (WGS) entry which is preliminary data.</text>
</comment>
<dbReference type="RefSeq" id="WP_344546703.1">
    <property type="nucleotide sequence ID" value="NZ_BAAATD010000011.1"/>
</dbReference>
<evidence type="ECO:0000313" key="2">
    <source>
        <dbReference type="Proteomes" id="UP001501509"/>
    </source>
</evidence>
<dbReference type="Pfam" id="PF20060">
    <property type="entry name" value="DUF6459"/>
    <property type="match status" value="1"/>
</dbReference>
<organism evidence="1 2">
    <name type="scientific">Actinomadura fulvescens</name>
    <dbReference type="NCBI Taxonomy" id="46160"/>
    <lineage>
        <taxon>Bacteria</taxon>
        <taxon>Bacillati</taxon>
        <taxon>Actinomycetota</taxon>
        <taxon>Actinomycetes</taxon>
        <taxon>Streptosporangiales</taxon>
        <taxon>Thermomonosporaceae</taxon>
        <taxon>Actinomadura</taxon>
    </lineage>
</organism>
<protein>
    <submittedName>
        <fullName evidence="1">Uncharacterized protein</fullName>
    </submittedName>
</protein>
<name>A0ABN3QD39_9ACTN</name>
<gene>
    <name evidence="1" type="ORF">GCM10010411_69260</name>
</gene>
<accession>A0ABN3QD39</accession>
<evidence type="ECO:0000313" key="1">
    <source>
        <dbReference type="EMBL" id="GAA2623291.1"/>
    </source>
</evidence>
<proteinExistence type="predicted"/>
<dbReference type="InterPro" id="IPR045596">
    <property type="entry name" value="DUF6459"/>
</dbReference>
<dbReference type="EMBL" id="BAAATD010000011">
    <property type="protein sequence ID" value="GAA2623291.1"/>
    <property type="molecule type" value="Genomic_DNA"/>
</dbReference>
<dbReference type="Proteomes" id="UP001501509">
    <property type="component" value="Unassembled WGS sequence"/>
</dbReference>
<reference evidence="1 2" key="1">
    <citation type="journal article" date="2019" name="Int. J. Syst. Evol. Microbiol.">
        <title>The Global Catalogue of Microorganisms (GCM) 10K type strain sequencing project: providing services to taxonomists for standard genome sequencing and annotation.</title>
        <authorList>
            <consortium name="The Broad Institute Genomics Platform"/>
            <consortium name="The Broad Institute Genome Sequencing Center for Infectious Disease"/>
            <person name="Wu L."/>
            <person name="Ma J."/>
        </authorList>
    </citation>
    <scope>NUCLEOTIDE SEQUENCE [LARGE SCALE GENOMIC DNA]</scope>
    <source>
        <strain evidence="1 2">JCM 6833</strain>
    </source>
</reference>